<dbReference type="EMBL" id="FNON01000006">
    <property type="protein sequence ID" value="SDY66815.1"/>
    <property type="molecule type" value="Genomic_DNA"/>
</dbReference>
<feature type="compositionally biased region" description="Pro residues" evidence="1">
    <location>
        <begin position="287"/>
        <end position="297"/>
    </location>
</feature>
<feature type="region of interest" description="Disordered" evidence="1">
    <location>
        <begin position="202"/>
        <end position="321"/>
    </location>
</feature>
<dbReference type="STRING" id="589385.SAMN05421504_106318"/>
<evidence type="ECO:0000313" key="3">
    <source>
        <dbReference type="Proteomes" id="UP000199515"/>
    </source>
</evidence>
<gene>
    <name evidence="2" type="ORF">SAMN05421504_106318</name>
</gene>
<dbReference type="Proteomes" id="UP000199515">
    <property type="component" value="Unassembled WGS sequence"/>
</dbReference>
<evidence type="ECO:0000256" key="1">
    <source>
        <dbReference type="SAM" id="MobiDB-lite"/>
    </source>
</evidence>
<evidence type="ECO:0000313" key="2">
    <source>
        <dbReference type="EMBL" id="SDY66815.1"/>
    </source>
</evidence>
<feature type="compositionally biased region" description="Basic and acidic residues" evidence="1">
    <location>
        <begin position="57"/>
        <end position="66"/>
    </location>
</feature>
<proteinExistence type="predicted"/>
<dbReference type="RefSeq" id="WP_176968848.1">
    <property type="nucleotide sequence ID" value="NZ_FNON01000006.1"/>
</dbReference>
<keyword evidence="3" id="KW-1185">Reference proteome</keyword>
<dbReference type="AlphaFoldDB" id="A0A1H3LSI2"/>
<accession>A0A1H3LSI2</accession>
<protein>
    <submittedName>
        <fullName evidence="2">Uncharacterized protein</fullName>
    </submittedName>
</protein>
<feature type="region of interest" description="Disordered" evidence="1">
    <location>
        <begin position="1"/>
        <end position="146"/>
    </location>
</feature>
<feature type="compositionally biased region" description="Low complexity" evidence="1">
    <location>
        <begin position="298"/>
        <end position="307"/>
    </location>
</feature>
<feature type="compositionally biased region" description="Polar residues" evidence="1">
    <location>
        <begin position="203"/>
        <end position="212"/>
    </location>
</feature>
<organism evidence="2 3">
    <name type="scientific">Amycolatopsis xylanica</name>
    <dbReference type="NCBI Taxonomy" id="589385"/>
    <lineage>
        <taxon>Bacteria</taxon>
        <taxon>Bacillati</taxon>
        <taxon>Actinomycetota</taxon>
        <taxon>Actinomycetes</taxon>
        <taxon>Pseudonocardiales</taxon>
        <taxon>Pseudonocardiaceae</taxon>
        <taxon>Amycolatopsis</taxon>
    </lineage>
</organism>
<feature type="compositionally biased region" description="Basic and acidic residues" evidence="1">
    <location>
        <begin position="33"/>
        <end position="45"/>
    </location>
</feature>
<sequence>MSIGADSFGDPLDARGRHRRNGAGTWTPAVSAHPDHGRHERHEDNPFYPSVSGSLPRAERQTRPVKTDYGFLPIRGELPVPRPPVPRPLRRPAAPLPQPRAEERTAETPVVAPPKPAEDQASRRTKVKMTQPVRPPRREEEDDDVRVYLAPAPDGLGTFDLGSVPASVTPPKTWKKAAWFATISSGGVVVALLFAGSLLVGSPTENQASNQGWPGYRGGQPSVSDEQKTAPAPTTPAAKPSGGGGKNQASTGDHKPVNAGAPRDGGMMPPAAPSGGSGPVTTGAPAPSTPQKPPITPAPRVTPTTAPWYSFPPDSQAMGDNTEKFFNTVADDPNAASSVTTGRLRDQGPQALAQKYADVAYFEVKKISIDQNRGVTVNTVEVTHKDGSKTLETRTLTFSDDAKIESDGR</sequence>
<feature type="compositionally biased region" description="Low complexity" evidence="1">
    <location>
        <begin position="229"/>
        <end position="240"/>
    </location>
</feature>
<name>A0A1H3LSI2_9PSEU</name>
<reference evidence="2 3" key="1">
    <citation type="submission" date="2016-10" db="EMBL/GenBank/DDBJ databases">
        <authorList>
            <person name="de Groot N.N."/>
        </authorList>
    </citation>
    <scope>NUCLEOTIDE SEQUENCE [LARGE SCALE GENOMIC DNA]</scope>
    <source>
        <strain evidence="2 3">CPCC 202699</strain>
    </source>
</reference>